<sequence>MRRCMWLTVYLLACSLPASADNPFRAVELNDDELAQLRGRYVLPGRIINFGVTMSSTWENSAGQTIGAGVTFQLDGQAQPHISVTELMPNTEGQGQGAAVPPGSGQIVGGGGLTGVQGISQSVRSAGDFNDGLNNLDIVITRGAAGAAEPDAAATPWDGASGFTNAAGNVLVSARNGGLQIHLDAGSQGNALQQIGGGNITQQANFSGDLNTVRNLATLSVALRDLPLGQDMANCTLEQLRALRPGGY</sequence>
<dbReference type="RefSeq" id="WP_157718641.1">
    <property type="nucleotide sequence ID" value="NZ_LT629748.1"/>
</dbReference>
<protein>
    <recommendedName>
        <fullName evidence="4">Fap system outer membrane protein</fullName>
    </recommendedName>
</protein>
<reference evidence="3" key="1">
    <citation type="submission" date="2016-10" db="EMBL/GenBank/DDBJ databases">
        <authorList>
            <person name="Varghese N."/>
            <person name="Submissions S."/>
        </authorList>
    </citation>
    <scope>NUCLEOTIDE SEQUENCE [LARGE SCALE GENOMIC DNA]</scope>
    <source>
        <strain evidence="3">2SM5</strain>
    </source>
</reference>
<accession>A0A1H1RL48</accession>
<dbReference type="Proteomes" id="UP000243426">
    <property type="component" value="Chromosome I"/>
</dbReference>
<evidence type="ECO:0000313" key="3">
    <source>
        <dbReference type="Proteomes" id="UP000243426"/>
    </source>
</evidence>
<keyword evidence="3" id="KW-1185">Reference proteome</keyword>
<dbReference type="AlphaFoldDB" id="A0A1H1RL48"/>
<gene>
    <name evidence="2" type="ORF">SAMN05216198_1783</name>
</gene>
<dbReference type="EMBL" id="LT629748">
    <property type="protein sequence ID" value="SDS36444.1"/>
    <property type="molecule type" value="Genomic_DNA"/>
</dbReference>
<evidence type="ECO:0000313" key="2">
    <source>
        <dbReference type="EMBL" id="SDS36444.1"/>
    </source>
</evidence>
<feature type="signal peptide" evidence="1">
    <location>
        <begin position="1"/>
        <end position="20"/>
    </location>
</feature>
<organism evidence="2 3">
    <name type="scientific">Halopseudomonas litoralis</name>
    <dbReference type="NCBI Taxonomy" id="797277"/>
    <lineage>
        <taxon>Bacteria</taxon>
        <taxon>Pseudomonadati</taxon>
        <taxon>Pseudomonadota</taxon>
        <taxon>Gammaproteobacteria</taxon>
        <taxon>Pseudomonadales</taxon>
        <taxon>Pseudomonadaceae</taxon>
        <taxon>Halopseudomonas</taxon>
    </lineage>
</organism>
<evidence type="ECO:0000256" key="1">
    <source>
        <dbReference type="SAM" id="SignalP"/>
    </source>
</evidence>
<proteinExistence type="predicted"/>
<keyword evidence="1" id="KW-0732">Signal</keyword>
<name>A0A1H1RL48_9GAMM</name>
<dbReference type="OrthoDB" id="5585636at2"/>
<dbReference type="STRING" id="797277.SAMN05216198_1783"/>
<evidence type="ECO:0008006" key="4">
    <source>
        <dbReference type="Google" id="ProtNLM"/>
    </source>
</evidence>
<feature type="chain" id="PRO_5009259039" description="Fap system outer membrane protein" evidence="1">
    <location>
        <begin position="21"/>
        <end position="248"/>
    </location>
</feature>